<evidence type="ECO:0000313" key="2">
    <source>
        <dbReference type="Proteomes" id="UP000244450"/>
    </source>
</evidence>
<gene>
    <name evidence="1" type="ORF">DCC81_11505</name>
</gene>
<dbReference type="Proteomes" id="UP000244450">
    <property type="component" value="Unassembled WGS sequence"/>
</dbReference>
<protein>
    <submittedName>
        <fullName evidence="1">Uncharacterized protein</fullName>
    </submittedName>
</protein>
<keyword evidence="2" id="KW-1185">Reference proteome</keyword>
<proteinExistence type="predicted"/>
<reference evidence="1 2" key="1">
    <citation type="submission" date="2018-04" db="EMBL/GenBank/DDBJ databases">
        <title>Chitinophaga fuyangensis sp. nov., isolated from soil in a chemical factory.</title>
        <authorList>
            <person name="Chen K."/>
        </authorList>
    </citation>
    <scope>NUCLEOTIDE SEQUENCE [LARGE SCALE GENOMIC DNA]</scope>
    <source>
        <strain evidence="1 2">LY-1</strain>
    </source>
</reference>
<dbReference type="AlphaFoldDB" id="A0A2T7BF68"/>
<organism evidence="1 2">
    <name type="scientific">Chitinophaga parva</name>
    <dbReference type="NCBI Taxonomy" id="2169414"/>
    <lineage>
        <taxon>Bacteria</taxon>
        <taxon>Pseudomonadati</taxon>
        <taxon>Bacteroidota</taxon>
        <taxon>Chitinophagia</taxon>
        <taxon>Chitinophagales</taxon>
        <taxon>Chitinophagaceae</taxon>
        <taxon>Chitinophaga</taxon>
    </lineage>
</organism>
<evidence type="ECO:0000313" key="1">
    <source>
        <dbReference type="EMBL" id="PUZ24936.1"/>
    </source>
</evidence>
<dbReference type="EMBL" id="QCYK01000002">
    <property type="protein sequence ID" value="PUZ24936.1"/>
    <property type="molecule type" value="Genomic_DNA"/>
</dbReference>
<sequence length="201" mass="23349">MVTDIFCNPGTSPGINRKNITSQQDEIKLSEQLTQFNLHSRQNRNQFLVSPGYSNDLYEIDTNKNVLHKKYSIDLGKYRLPNDFATKYPTFISFDKGLGHSNYAYITDYWDTPNYLVYSFSYKGLIYDVYYSKRTKQIRYGNAWFNNVYGIIVGANKGAYDDNIIAVYDPANIESYQKSLITKRTKEQTDSLLQVLIDFII</sequence>
<accession>A0A2T7BF68</accession>
<comment type="caution">
    <text evidence="1">The sequence shown here is derived from an EMBL/GenBank/DDBJ whole genome shotgun (WGS) entry which is preliminary data.</text>
</comment>
<name>A0A2T7BF68_9BACT</name>